<dbReference type="RefSeq" id="WP_181054689.1">
    <property type="nucleotide sequence ID" value="NZ_JACDXJ010000002.1"/>
</dbReference>
<organism evidence="3 4">
    <name type="scientific">Microvirga mediterraneensis</name>
    <dbReference type="NCBI Taxonomy" id="2754695"/>
    <lineage>
        <taxon>Bacteria</taxon>
        <taxon>Pseudomonadati</taxon>
        <taxon>Pseudomonadota</taxon>
        <taxon>Alphaproteobacteria</taxon>
        <taxon>Hyphomicrobiales</taxon>
        <taxon>Methylobacteriaceae</taxon>
        <taxon>Microvirga</taxon>
    </lineage>
</organism>
<dbReference type="Proteomes" id="UP000572984">
    <property type="component" value="Unassembled WGS sequence"/>
</dbReference>
<name>A0A838BTN4_9HYPH</name>
<dbReference type="AlphaFoldDB" id="A0A838BTN4"/>
<reference evidence="3 4" key="1">
    <citation type="submission" date="2020-07" db="EMBL/GenBank/DDBJ databases">
        <title>Draft genome and description of Microvirga mediterraneensis Marseille-Q2068 sp. nov.</title>
        <authorList>
            <person name="Boxberger M."/>
        </authorList>
    </citation>
    <scope>NUCLEOTIDE SEQUENCE [LARGE SCALE GENOMIC DNA]</scope>
    <source>
        <strain evidence="3 4">Marseille-Q2068</strain>
    </source>
</reference>
<dbReference type="InterPro" id="IPR027470">
    <property type="entry name" value="Cation_efflux_CTD"/>
</dbReference>
<dbReference type="Gene3D" id="3.30.70.1350">
    <property type="entry name" value="Cation efflux protein, cytoplasmic domain"/>
    <property type="match status" value="1"/>
</dbReference>
<gene>
    <name evidence="3" type="ORF">H0S73_22605</name>
</gene>
<evidence type="ECO:0000256" key="1">
    <source>
        <dbReference type="SAM" id="MobiDB-lite"/>
    </source>
</evidence>
<dbReference type="InterPro" id="IPR036837">
    <property type="entry name" value="Cation_efflux_CTD_sf"/>
</dbReference>
<protein>
    <recommendedName>
        <fullName evidence="2">Cation efflux protein cytoplasmic domain-containing protein</fullName>
    </recommendedName>
</protein>
<dbReference type="Pfam" id="PF16916">
    <property type="entry name" value="ZT_dimer"/>
    <property type="match status" value="1"/>
</dbReference>
<keyword evidence="4" id="KW-1185">Reference proteome</keyword>
<proteinExistence type="predicted"/>
<dbReference type="EMBL" id="JACDXJ010000002">
    <property type="protein sequence ID" value="MBA1158897.1"/>
    <property type="molecule type" value="Genomic_DNA"/>
</dbReference>
<evidence type="ECO:0000259" key="2">
    <source>
        <dbReference type="Pfam" id="PF16916"/>
    </source>
</evidence>
<feature type="domain" description="Cation efflux protein cytoplasmic" evidence="2">
    <location>
        <begin position="18"/>
        <end position="81"/>
    </location>
</feature>
<feature type="compositionally biased region" description="Low complexity" evidence="1">
    <location>
        <begin position="1"/>
        <end position="15"/>
    </location>
</feature>
<dbReference type="SUPFAM" id="SSF160240">
    <property type="entry name" value="Cation efflux protein cytoplasmic domain-like"/>
    <property type="match status" value="1"/>
</dbReference>
<sequence>MAAEGATAISAIASETPERAEGALEAHDLRTGHAGKMAFVDLHLVVPGAMSVSFAHDICDRIEWTLRKEVEYALITLRVEPGNKAKPAGIVVV</sequence>
<evidence type="ECO:0000313" key="4">
    <source>
        <dbReference type="Proteomes" id="UP000572984"/>
    </source>
</evidence>
<comment type="caution">
    <text evidence="3">The sequence shown here is derived from an EMBL/GenBank/DDBJ whole genome shotgun (WGS) entry which is preliminary data.</text>
</comment>
<accession>A0A838BTN4</accession>
<feature type="region of interest" description="Disordered" evidence="1">
    <location>
        <begin position="1"/>
        <end position="21"/>
    </location>
</feature>
<evidence type="ECO:0000313" key="3">
    <source>
        <dbReference type="EMBL" id="MBA1158897.1"/>
    </source>
</evidence>